<protein>
    <submittedName>
        <fullName evidence="1">Uncharacterized protein</fullName>
    </submittedName>
</protein>
<dbReference type="AlphaFoldDB" id="A0AAV1R364"/>
<dbReference type="Proteomes" id="UP001314170">
    <property type="component" value="Unassembled WGS sequence"/>
</dbReference>
<reference evidence="1 2" key="1">
    <citation type="submission" date="2024-01" db="EMBL/GenBank/DDBJ databases">
        <authorList>
            <person name="Waweru B."/>
        </authorList>
    </citation>
    <scope>NUCLEOTIDE SEQUENCE [LARGE SCALE GENOMIC DNA]</scope>
</reference>
<proteinExistence type="predicted"/>
<evidence type="ECO:0000313" key="1">
    <source>
        <dbReference type="EMBL" id="CAK7326859.1"/>
    </source>
</evidence>
<dbReference type="EMBL" id="CAWUPB010000851">
    <property type="protein sequence ID" value="CAK7326859.1"/>
    <property type="molecule type" value="Genomic_DNA"/>
</dbReference>
<sequence>MALKLLRRKYHRHTMGQAEDICSDACRLDCKRRPEVLGGWKTIFLGGATFDDLAHLDEWYRVEQDIDRWRRASVTAWDEMKAILEERFLPSSNQQRIPENAYNQAATEEKDADSLDKQSQQLKFPNWHKNETEEQAFVDKTNLELLPKMKIQQETKEFQVDNDVEREREEKELSNQFIRKPKELCVTLDGAEPKEKHVEHNVNE</sequence>
<organism evidence="1 2">
    <name type="scientific">Dovyalis caffra</name>
    <dbReference type="NCBI Taxonomy" id="77055"/>
    <lineage>
        <taxon>Eukaryota</taxon>
        <taxon>Viridiplantae</taxon>
        <taxon>Streptophyta</taxon>
        <taxon>Embryophyta</taxon>
        <taxon>Tracheophyta</taxon>
        <taxon>Spermatophyta</taxon>
        <taxon>Magnoliopsida</taxon>
        <taxon>eudicotyledons</taxon>
        <taxon>Gunneridae</taxon>
        <taxon>Pentapetalae</taxon>
        <taxon>rosids</taxon>
        <taxon>fabids</taxon>
        <taxon>Malpighiales</taxon>
        <taxon>Salicaceae</taxon>
        <taxon>Flacourtieae</taxon>
        <taxon>Dovyalis</taxon>
    </lineage>
</organism>
<comment type="caution">
    <text evidence="1">The sequence shown here is derived from an EMBL/GenBank/DDBJ whole genome shotgun (WGS) entry which is preliminary data.</text>
</comment>
<evidence type="ECO:0000313" key="2">
    <source>
        <dbReference type="Proteomes" id="UP001314170"/>
    </source>
</evidence>
<gene>
    <name evidence="1" type="ORF">DCAF_LOCUS4565</name>
</gene>
<keyword evidence="2" id="KW-1185">Reference proteome</keyword>
<name>A0AAV1R364_9ROSI</name>
<accession>A0AAV1R364</accession>